<dbReference type="InterPro" id="IPR001451">
    <property type="entry name" value="Hexapep"/>
</dbReference>
<dbReference type="Gene3D" id="2.160.10.10">
    <property type="entry name" value="Hexapeptide repeat proteins"/>
    <property type="match status" value="1"/>
</dbReference>
<sequence length="85" mass="9114">MSSTGQANCHLIHDYSSSSLPLTKPPITIGDQCWICADSFIGPGVVINEGAVVGARSVVIKDVKVWSIVAGNPAKHIKDRHVKYE</sequence>
<organism evidence="3 4">
    <name type="scientific">Desulfotalea psychrophila</name>
    <dbReference type="NCBI Taxonomy" id="84980"/>
    <lineage>
        <taxon>Bacteria</taxon>
        <taxon>Pseudomonadati</taxon>
        <taxon>Thermodesulfobacteriota</taxon>
        <taxon>Desulfobulbia</taxon>
        <taxon>Desulfobulbales</taxon>
        <taxon>Desulfocapsaceae</taxon>
        <taxon>Desulfotalea</taxon>
    </lineage>
</organism>
<accession>A0ABS3AUU1</accession>
<name>A0ABS3AUU1_9BACT</name>
<dbReference type="Pfam" id="PF00132">
    <property type="entry name" value="Hexapep"/>
    <property type="match status" value="1"/>
</dbReference>
<dbReference type="InterPro" id="IPR051159">
    <property type="entry name" value="Hexapeptide_acetyltransf"/>
</dbReference>
<proteinExistence type="inferred from homology"/>
<dbReference type="Proteomes" id="UP000717534">
    <property type="component" value="Unassembled WGS sequence"/>
</dbReference>
<evidence type="ECO:0008006" key="5">
    <source>
        <dbReference type="Google" id="ProtNLM"/>
    </source>
</evidence>
<comment type="similarity">
    <text evidence="1">Belongs to the transferase hexapeptide repeat family.</text>
</comment>
<evidence type="ECO:0000313" key="3">
    <source>
        <dbReference type="EMBL" id="MBN4068509.1"/>
    </source>
</evidence>
<comment type="caution">
    <text evidence="3">The sequence shown here is derived from an EMBL/GenBank/DDBJ whole genome shotgun (WGS) entry which is preliminary data.</text>
</comment>
<dbReference type="PANTHER" id="PTHR23416">
    <property type="entry name" value="SIALIC ACID SYNTHASE-RELATED"/>
    <property type="match status" value="1"/>
</dbReference>
<keyword evidence="4" id="KW-1185">Reference proteome</keyword>
<dbReference type="EMBL" id="JAFITO010000020">
    <property type="protein sequence ID" value="MBN4068509.1"/>
    <property type="molecule type" value="Genomic_DNA"/>
</dbReference>
<keyword evidence="2" id="KW-0808">Transferase</keyword>
<reference evidence="3 4" key="1">
    <citation type="submission" date="2021-02" db="EMBL/GenBank/DDBJ databases">
        <title>Activity-based single-cell genomes from oceanic crustal fluid captures similar information to metagenomic and metatranscriptomic surveys with orders of magnitude less sampling.</title>
        <authorList>
            <person name="D'Angelo T.S."/>
            <person name="Orcutt B.N."/>
        </authorList>
    </citation>
    <scope>NUCLEOTIDE SEQUENCE [LARGE SCALE GENOMIC DNA]</scope>
    <source>
        <strain evidence="3">AH-315-G02</strain>
    </source>
</reference>
<gene>
    <name evidence="3" type="ORF">JYU06_03190</name>
</gene>
<evidence type="ECO:0000256" key="2">
    <source>
        <dbReference type="ARBA" id="ARBA00022679"/>
    </source>
</evidence>
<dbReference type="SUPFAM" id="SSF51161">
    <property type="entry name" value="Trimeric LpxA-like enzymes"/>
    <property type="match status" value="1"/>
</dbReference>
<dbReference type="PANTHER" id="PTHR23416:SF23">
    <property type="entry name" value="ACETYLTRANSFERASE C18B11.09C-RELATED"/>
    <property type="match status" value="1"/>
</dbReference>
<evidence type="ECO:0000313" key="4">
    <source>
        <dbReference type="Proteomes" id="UP000717534"/>
    </source>
</evidence>
<protein>
    <recommendedName>
        <fullName evidence="5">Acetyltransferase</fullName>
    </recommendedName>
</protein>
<evidence type="ECO:0000256" key="1">
    <source>
        <dbReference type="ARBA" id="ARBA00007274"/>
    </source>
</evidence>
<dbReference type="InterPro" id="IPR011004">
    <property type="entry name" value="Trimer_LpxA-like_sf"/>
</dbReference>